<dbReference type="InterPro" id="IPR005490">
    <property type="entry name" value="LD_TPept_cat_dom"/>
</dbReference>
<keyword evidence="5" id="KW-1185">Reference proteome</keyword>
<proteinExistence type="predicted"/>
<evidence type="ECO:0000256" key="2">
    <source>
        <dbReference type="SAM" id="SignalP"/>
    </source>
</evidence>
<dbReference type="RefSeq" id="WP_218632572.1">
    <property type="nucleotide sequence ID" value="NZ_JAHVAH010000001.1"/>
</dbReference>
<dbReference type="Proteomes" id="UP000698028">
    <property type="component" value="Unassembled WGS sequence"/>
</dbReference>
<feature type="domain" description="L,D-TPase catalytic" evidence="3">
    <location>
        <begin position="120"/>
        <end position="229"/>
    </location>
</feature>
<evidence type="ECO:0000313" key="4">
    <source>
        <dbReference type="EMBL" id="MBW0144597.1"/>
    </source>
</evidence>
<comment type="caution">
    <text evidence="4">The sequence shown here is derived from an EMBL/GenBank/DDBJ whole genome shotgun (WGS) entry which is preliminary data.</text>
</comment>
<dbReference type="InterPro" id="IPR050979">
    <property type="entry name" value="LD-transpeptidase"/>
</dbReference>
<evidence type="ECO:0000256" key="1">
    <source>
        <dbReference type="PROSITE-ProRule" id="PRU01373"/>
    </source>
</evidence>
<evidence type="ECO:0000313" key="5">
    <source>
        <dbReference type="Proteomes" id="UP000698028"/>
    </source>
</evidence>
<reference evidence="4 5" key="1">
    <citation type="submission" date="2021-07" db="EMBL/GenBank/DDBJ databases">
        <title>The draft genome sequence of Sphingomicrobium sp. B8.</title>
        <authorList>
            <person name="Mu L."/>
        </authorList>
    </citation>
    <scope>NUCLEOTIDE SEQUENCE [LARGE SCALE GENOMIC DNA]</scope>
    <source>
        <strain evidence="4 5">B8</strain>
    </source>
</reference>
<feature type="active site" description="Nucleophile" evidence="1">
    <location>
        <position position="205"/>
    </location>
</feature>
<organism evidence="4 5">
    <name type="scientific">Sphingomicrobium clamense</name>
    <dbReference type="NCBI Taxonomy" id="2851013"/>
    <lineage>
        <taxon>Bacteria</taxon>
        <taxon>Pseudomonadati</taxon>
        <taxon>Pseudomonadota</taxon>
        <taxon>Alphaproteobacteria</taxon>
        <taxon>Sphingomonadales</taxon>
        <taxon>Sphingomonadaceae</taxon>
        <taxon>Sphingomicrobium</taxon>
    </lineage>
</organism>
<keyword evidence="1" id="KW-0961">Cell wall biogenesis/degradation</keyword>
<keyword evidence="1" id="KW-0573">Peptidoglycan synthesis</keyword>
<comment type="pathway">
    <text evidence="1">Cell wall biogenesis; peptidoglycan biosynthesis.</text>
</comment>
<dbReference type="EMBL" id="JAHVAH010000001">
    <property type="protein sequence ID" value="MBW0144597.1"/>
    <property type="molecule type" value="Genomic_DNA"/>
</dbReference>
<keyword evidence="2" id="KW-0732">Signal</keyword>
<feature type="signal peptide" evidence="2">
    <location>
        <begin position="1"/>
        <end position="21"/>
    </location>
</feature>
<protein>
    <submittedName>
        <fullName evidence="4">L,D-transpeptidase family protein</fullName>
    </submittedName>
</protein>
<evidence type="ECO:0000259" key="3">
    <source>
        <dbReference type="PROSITE" id="PS52029"/>
    </source>
</evidence>
<dbReference type="PANTHER" id="PTHR30582:SF2">
    <property type="entry name" value="L,D-TRANSPEPTIDASE YCIB-RELATED"/>
    <property type="match status" value="1"/>
</dbReference>
<dbReference type="Pfam" id="PF03734">
    <property type="entry name" value="YkuD"/>
    <property type="match status" value="1"/>
</dbReference>
<feature type="chain" id="PRO_5045444299" evidence="2">
    <location>
        <begin position="22"/>
        <end position="230"/>
    </location>
</feature>
<dbReference type="PROSITE" id="PS52029">
    <property type="entry name" value="LD_TPASE"/>
    <property type="match status" value="1"/>
</dbReference>
<sequence>MKQLAIVLAAGSLVLTTPVSASETNTENSESDVRSEFSVDASNLKRSYFFDGVEYDYSRAEVTLLGDISGGKNTLETYAARAEAAKQAEQGYRDMQERFGVHEIAPNKFKWNDEGAKGETRVVVSISRQLAFFYKGDTLVGAASVTTARDGKLTPQGIFPVWMKKDIHYSKAYDNTPMPYTQFLDEYGIALHAGPNPGYPASAGCIRLPKEFAKRIYAMNEIGTEVLIGA</sequence>
<keyword evidence="1" id="KW-0133">Cell shape</keyword>
<accession>A0ABS6V4W2</accession>
<name>A0ABS6V4W2_9SPHN</name>
<dbReference type="PANTHER" id="PTHR30582">
    <property type="entry name" value="L,D-TRANSPEPTIDASE"/>
    <property type="match status" value="1"/>
</dbReference>
<dbReference type="CDD" id="cd16913">
    <property type="entry name" value="YkuD_like"/>
    <property type="match status" value="1"/>
</dbReference>
<gene>
    <name evidence="4" type="ORF">KTQ36_04720</name>
</gene>
<feature type="active site" description="Proton donor/acceptor" evidence="1">
    <location>
        <position position="192"/>
    </location>
</feature>